<evidence type="ECO:0000259" key="5">
    <source>
        <dbReference type="Pfam" id="PF05726"/>
    </source>
</evidence>
<dbReference type="Pfam" id="PF02678">
    <property type="entry name" value="Pirin"/>
    <property type="match status" value="1"/>
</dbReference>
<dbReference type="InterPro" id="IPR014710">
    <property type="entry name" value="RmlC-like_jellyroll"/>
</dbReference>
<dbReference type="InterPro" id="IPR008778">
    <property type="entry name" value="Pirin_C_dom"/>
</dbReference>
<evidence type="ECO:0000313" key="7">
    <source>
        <dbReference type="Proteomes" id="UP000753908"/>
    </source>
</evidence>
<evidence type="ECO:0000256" key="2">
    <source>
        <dbReference type="PIRSR" id="PIRSR006232-1"/>
    </source>
</evidence>
<dbReference type="Gene3D" id="2.60.120.10">
    <property type="entry name" value="Jelly Rolls"/>
    <property type="match status" value="2"/>
</dbReference>
<comment type="cofactor">
    <cofactor evidence="2">
        <name>Fe cation</name>
        <dbReference type="ChEBI" id="CHEBI:24875"/>
    </cofactor>
    <text evidence="2">Binds 1 Fe cation per subunit.</text>
</comment>
<dbReference type="PIRSF" id="PIRSF006232">
    <property type="entry name" value="Pirin"/>
    <property type="match status" value="1"/>
</dbReference>
<reference evidence="6" key="2">
    <citation type="journal article" date="2022" name="Microbiol. Resour. Announc.">
        <title>Metagenome Sequencing to Explore Phylogenomics of Terrestrial Cyanobacteria.</title>
        <authorList>
            <person name="Ward R.D."/>
            <person name="Stajich J.E."/>
            <person name="Johansen J.R."/>
            <person name="Huntemann M."/>
            <person name="Clum A."/>
            <person name="Foster B."/>
            <person name="Foster B."/>
            <person name="Roux S."/>
            <person name="Palaniappan K."/>
            <person name="Varghese N."/>
            <person name="Mukherjee S."/>
            <person name="Reddy T.B.K."/>
            <person name="Daum C."/>
            <person name="Copeland A."/>
            <person name="Chen I.A."/>
            <person name="Ivanova N.N."/>
            <person name="Kyrpides N.C."/>
            <person name="Shapiro N."/>
            <person name="Eloe-Fadrosh E.A."/>
            <person name="Pietrasiak N."/>
        </authorList>
    </citation>
    <scope>NUCLEOTIDE SEQUENCE</scope>
    <source>
        <strain evidence="6">CPER-KK1</strain>
    </source>
</reference>
<comment type="similarity">
    <text evidence="1 3">Belongs to the pirin family.</text>
</comment>
<evidence type="ECO:0000256" key="1">
    <source>
        <dbReference type="ARBA" id="ARBA00008416"/>
    </source>
</evidence>
<protein>
    <submittedName>
        <fullName evidence="6">Pirin family protein</fullName>
    </submittedName>
</protein>
<dbReference type="GO" id="GO:0046872">
    <property type="term" value="F:metal ion binding"/>
    <property type="evidence" value="ECO:0007669"/>
    <property type="project" value="UniProtKB-KW"/>
</dbReference>
<gene>
    <name evidence="6" type="ORF">KME25_21530</name>
</gene>
<feature type="domain" description="Pirin C-terminal" evidence="5">
    <location>
        <begin position="177"/>
        <end position="275"/>
    </location>
</feature>
<evidence type="ECO:0000313" key="6">
    <source>
        <dbReference type="EMBL" id="MBW4546999.1"/>
    </source>
</evidence>
<feature type="domain" description="Pirin N-terminal" evidence="4">
    <location>
        <begin position="19"/>
        <end position="124"/>
    </location>
</feature>
<dbReference type="EMBL" id="JAHHIF010000033">
    <property type="protein sequence ID" value="MBW4546999.1"/>
    <property type="molecule type" value="Genomic_DNA"/>
</dbReference>
<dbReference type="Proteomes" id="UP000753908">
    <property type="component" value="Unassembled WGS sequence"/>
</dbReference>
<keyword evidence="2" id="KW-0479">Metal-binding</keyword>
<dbReference type="SUPFAM" id="SSF51182">
    <property type="entry name" value="RmlC-like cupins"/>
    <property type="match status" value="1"/>
</dbReference>
<dbReference type="PANTHER" id="PTHR13903:SF8">
    <property type="entry name" value="PIRIN"/>
    <property type="match status" value="1"/>
</dbReference>
<evidence type="ECO:0000256" key="3">
    <source>
        <dbReference type="RuleBase" id="RU003457"/>
    </source>
</evidence>
<feature type="binding site" evidence="2">
    <location>
        <position position="102"/>
    </location>
    <ligand>
        <name>Fe cation</name>
        <dbReference type="ChEBI" id="CHEBI:24875"/>
    </ligand>
</feature>
<dbReference type="InterPro" id="IPR011051">
    <property type="entry name" value="RmlC_Cupin_sf"/>
</dbReference>
<comment type="caution">
    <text evidence="6">The sequence shown here is derived from an EMBL/GenBank/DDBJ whole genome shotgun (WGS) entry which is preliminary data.</text>
</comment>
<dbReference type="InterPro" id="IPR012093">
    <property type="entry name" value="Pirin"/>
</dbReference>
<sequence>MPNSIGDVLEPEVKDLGGFEARRVLPHPTRQMVGPFIFFDHLGPATLAAGQGMDVRPHPHINLATVTYLFEGVLLHSDSLNVVQEIHPGAVNWMTAGRGIVHSERSPNAERSRERRLHGIQTWLALPEEHEETEPWFRHYSATDIPTWQDGGVEITLIAGQAYGRTSPVQTFSPMIYLDVQLPTGTQFTLPPDYSEQAVYSVTDGLSLNGEPLEPQRMLVLNPNRTVSISAKADARCIVVGGEPVGERHKWWNFVSSRLERIEQAKADWKNGRFERVPHETEFIPLPEEPLSLPEQPM</sequence>
<organism evidence="6 7">
    <name type="scientific">Symplocastrum torsivum CPER-KK1</name>
    <dbReference type="NCBI Taxonomy" id="450513"/>
    <lineage>
        <taxon>Bacteria</taxon>
        <taxon>Bacillati</taxon>
        <taxon>Cyanobacteriota</taxon>
        <taxon>Cyanophyceae</taxon>
        <taxon>Oscillatoriophycideae</taxon>
        <taxon>Oscillatoriales</taxon>
        <taxon>Microcoleaceae</taxon>
        <taxon>Symplocastrum</taxon>
    </lineage>
</organism>
<dbReference type="CDD" id="cd02909">
    <property type="entry name" value="cupin_pirin_N"/>
    <property type="match status" value="1"/>
</dbReference>
<dbReference type="AlphaFoldDB" id="A0A951PQL8"/>
<reference evidence="6" key="1">
    <citation type="submission" date="2021-05" db="EMBL/GenBank/DDBJ databases">
        <authorList>
            <person name="Pietrasiak N."/>
            <person name="Ward R."/>
            <person name="Stajich J.E."/>
            <person name="Kurbessoian T."/>
        </authorList>
    </citation>
    <scope>NUCLEOTIDE SEQUENCE</scope>
    <source>
        <strain evidence="6">CPER-KK1</strain>
    </source>
</reference>
<name>A0A951PQL8_9CYAN</name>
<dbReference type="PANTHER" id="PTHR13903">
    <property type="entry name" value="PIRIN-RELATED"/>
    <property type="match status" value="1"/>
</dbReference>
<keyword evidence="2" id="KW-0408">Iron</keyword>
<evidence type="ECO:0000259" key="4">
    <source>
        <dbReference type="Pfam" id="PF02678"/>
    </source>
</evidence>
<feature type="binding site" evidence="2">
    <location>
        <position position="60"/>
    </location>
    <ligand>
        <name>Fe cation</name>
        <dbReference type="ChEBI" id="CHEBI:24875"/>
    </ligand>
</feature>
<dbReference type="CDD" id="cd02247">
    <property type="entry name" value="cupin_pirin_C"/>
    <property type="match status" value="1"/>
</dbReference>
<dbReference type="Pfam" id="PF05726">
    <property type="entry name" value="Pirin_C"/>
    <property type="match status" value="1"/>
</dbReference>
<proteinExistence type="inferred from homology"/>
<accession>A0A951PQL8</accession>
<dbReference type="InterPro" id="IPR003829">
    <property type="entry name" value="Pirin_N_dom"/>
</dbReference>
<feature type="binding site" evidence="2">
    <location>
        <position position="58"/>
    </location>
    <ligand>
        <name>Fe cation</name>
        <dbReference type="ChEBI" id="CHEBI:24875"/>
    </ligand>
</feature>
<feature type="binding site" evidence="2">
    <location>
        <position position="104"/>
    </location>
    <ligand>
        <name>Fe cation</name>
        <dbReference type="ChEBI" id="CHEBI:24875"/>
    </ligand>
</feature>